<evidence type="ECO:0000259" key="4">
    <source>
        <dbReference type="Pfam" id="PF13739"/>
    </source>
</evidence>
<evidence type="ECO:0000259" key="3">
    <source>
        <dbReference type="Pfam" id="PF11738"/>
    </source>
</evidence>
<feature type="domain" description="Deacetylase PdaC" evidence="4">
    <location>
        <begin position="59"/>
        <end position="157"/>
    </location>
</feature>
<feature type="chain" id="PRO_5046862201" evidence="1">
    <location>
        <begin position="32"/>
        <end position="369"/>
    </location>
</feature>
<dbReference type="EMBL" id="JAGKSP010000012">
    <property type="protein sequence ID" value="MBP3965764.1"/>
    <property type="molecule type" value="Genomic_DNA"/>
</dbReference>
<dbReference type="Gene3D" id="3.90.640.20">
    <property type="entry name" value="Heat-shock cognate protein, ATPase"/>
    <property type="match status" value="1"/>
</dbReference>
<dbReference type="InterPro" id="IPR012854">
    <property type="entry name" value="Cu_amine_oxidase-like_N"/>
</dbReference>
<name>A0ABS5CIS0_9BACL</name>
<protein>
    <submittedName>
        <fullName evidence="5">DUF4163 domain-containing protein</fullName>
    </submittedName>
</protein>
<proteinExistence type="predicted"/>
<accession>A0ABS5CIS0</accession>
<evidence type="ECO:0000256" key="1">
    <source>
        <dbReference type="SAM" id="SignalP"/>
    </source>
</evidence>
<dbReference type="InterPro" id="IPR025303">
    <property type="entry name" value="PdaC"/>
</dbReference>
<organism evidence="5 6">
    <name type="scientific">Paenibacillus lignilyticus</name>
    <dbReference type="NCBI Taxonomy" id="1172615"/>
    <lineage>
        <taxon>Bacteria</taxon>
        <taxon>Bacillati</taxon>
        <taxon>Bacillota</taxon>
        <taxon>Bacilli</taxon>
        <taxon>Bacillales</taxon>
        <taxon>Paenibacillaceae</taxon>
        <taxon>Paenibacillus</taxon>
    </lineage>
</organism>
<keyword evidence="6" id="KW-1185">Reference proteome</keyword>
<sequence>MINIQQPFKRITTIGAVSALLLTLSAPLAFADQATPVTAQAEASVQAGAAQLSSKTVTDKTDYYESELNIPVISGMQDKGYQNTLNANLAARAHAELEKLKKQAKDDAAAAAGVYEFRPYMFKVSYELIGDGSKSSGGILSFKLITSAYTGGAHGWTRVDTYNVRNEAKASAVKLKELFGNGYKTILNKAVNAEIAAHSDIYFKDTFKSITDDQRFYLKNGKAVLVFQQYEIAPYAAGIREIAVAVPGSKPDAAVPGNLSSLNVTVGGKTVAGAHLFVGKDGIAMAPLRAISAQLGYELSWNAGWTDVDKGTQHVSLQVGKDNYASTAAQVTLGAAPVMKDNTLYVPLSFFSKVLKATVSYTKDAVVIG</sequence>
<comment type="caution">
    <text evidence="5">The sequence shown here is derived from an EMBL/GenBank/DDBJ whole genome shotgun (WGS) entry which is preliminary data.</text>
</comment>
<keyword evidence="1" id="KW-0732">Signal</keyword>
<feature type="domain" description="Copper amine oxidase-like N-terminal" evidence="2">
    <location>
        <begin position="279"/>
        <end position="364"/>
    </location>
</feature>
<evidence type="ECO:0000313" key="6">
    <source>
        <dbReference type="Proteomes" id="UP000673394"/>
    </source>
</evidence>
<dbReference type="InterPro" id="IPR021729">
    <property type="entry name" value="DUF3298"/>
</dbReference>
<dbReference type="SUPFAM" id="SSF55383">
    <property type="entry name" value="Copper amine oxidase, domain N"/>
    <property type="match status" value="1"/>
</dbReference>
<evidence type="ECO:0000313" key="5">
    <source>
        <dbReference type="EMBL" id="MBP3965764.1"/>
    </source>
</evidence>
<dbReference type="Pfam" id="PF07833">
    <property type="entry name" value="Cu_amine_oxidN1"/>
    <property type="match status" value="1"/>
</dbReference>
<dbReference type="InterPro" id="IPR037126">
    <property type="entry name" value="PdaC/RsiV-like_sf"/>
</dbReference>
<dbReference type="Pfam" id="PF11738">
    <property type="entry name" value="DUF3298"/>
    <property type="match status" value="1"/>
</dbReference>
<evidence type="ECO:0000259" key="2">
    <source>
        <dbReference type="Pfam" id="PF07833"/>
    </source>
</evidence>
<reference evidence="5 6" key="1">
    <citation type="submission" date="2021-04" db="EMBL/GenBank/DDBJ databases">
        <title>Paenibacillus sp. DLE-14 whole genome sequence.</title>
        <authorList>
            <person name="Ham Y.J."/>
        </authorList>
    </citation>
    <scope>NUCLEOTIDE SEQUENCE [LARGE SCALE GENOMIC DNA]</scope>
    <source>
        <strain evidence="5 6">DLE-14</strain>
    </source>
</reference>
<dbReference type="RefSeq" id="WP_210662410.1">
    <property type="nucleotide sequence ID" value="NZ_JAGKSP010000012.1"/>
</dbReference>
<dbReference type="Proteomes" id="UP000673394">
    <property type="component" value="Unassembled WGS sequence"/>
</dbReference>
<dbReference type="InterPro" id="IPR036582">
    <property type="entry name" value="Mao_N_sf"/>
</dbReference>
<feature type="domain" description="DUF3298" evidence="3">
    <location>
        <begin position="176"/>
        <end position="244"/>
    </location>
</feature>
<dbReference type="Gene3D" id="3.30.565.40">
    <property type="entry name" value="Fervidobacterium nodosum Rt17-B1 like"/>
    <property type="match status" value="1"/>
</dbReference>
<gene>
    <name evidence="5" type="ORF">I8J30_23890</name>
</gene>
<dbReference type="Gene3D" id="3.30.457.10">
    <property type="entry name" value="Copper amine oxidase-like, N-terminal domain"/>
    <property type="match status" value="1"/>
</dbReference>
<dbReference type="Pfam" id="PF13739">
    <property type="entry name" value="PdaC"/>
    <property type="match status" value="1"/>
</dbReference>
<feature type="signal peptide" evidence="1">
    <location>
        <begin position="1"/>
        <end position="31"/>
    </location>
</feature>